<dbReference type="AlphaFoldDB" id="A0A511R6T3"/>
<organism evidence="1 2">
    <name type="scientific">Meiothermus hypogaeus NBRC 106114</name>
    <dbReference type="NCBI Taxonomy" id="1227553"/>
    <lineage>
        <taxon>Bacteria</taxon>
        <taxon>Thermotogati</taxon>
        <taxon>Deinococcota</taxon>
        <taxon>Deinococci</taxon>
        <taxon>Thermales</taxon>
        <taxon>Thermaceae</taxon>
        <taxon>Meiothermus</taxon>
    </lineage>
</organism>
<evidence type="ECO:0000313" key="1">
    <source>
        <dbReference type="EMBL" id="GEM85329.1"/>
    </source>
</evidence>
<dbReference type="EMBL" id="BJXL01000230">
    <property type="protein sequence ID" value="GEM85329.1"/>
    <property type="molecule type" value="Genomic_DNA"/>
</dbReference>
<evidence type="ECO:0000313" key="2">
    <source>
        <dbReference type="Proteomes" id="UP000321197"/>
    </source>
</evidence>
<proteinExistence type="predicted"/>
<name>A0A511R6T3_9DEIN</name>
<comment type="caution">
    <text evidence="1">The sequence shown here is derived from an EMBL/GenBank/DDBJ whole genome shotgun (WGS) entry which is preliminary data.</text>
</comment>
<dbReference type="OrthoDB" id="2375382at2"/>
<dbReference type="Proteomes" id="UP000321197">
    <property type="component" value="Unassembled WGS sequence"/>
</dbReference>
<accession>A0A511R6T3</accession>
<protein>
    <submittedName>
        <fullName evidence="1">Uncharacterized protein</fullName>
    </submittedName>
</protein>
<gene>
    <name evidence="1" type="ORF">MHY01S_34950</name>
</gene>
<dbReference type="RefSeq" id="WP_119342522.1">
    <property type="nucleotide sequence ID" value="NZ_BJXL01000230.1"/>
</dbReference>
<sequence length="84" mass="10214">MLYRHLKYTASRARNLLADPEAQAAFKKKLFLMVLLLKLLFPWLQLEVWAFDEHRLGLKPIRRRVWALRGKTPLAQERPRYRWL</sequence>
<reference evidence="1 2" key="1">
    <citation type="submission" date="2019-07" db="EMBL/GenBank/DDBJ databases">
        <title>Whole genome shotgun sequence of Meiothermus hypogaeus NBRC 106114.</title>
        <authorList>
            <person name="Hosoyama A."/>
            <person name="Uohara A."/>
            <person name="Ohji S."/>
            <person name="Ichikawa N."/>
        </authorList>
    </citation>
    <scope>NUCLEOTIDE SEQUENCE [LARGE SCALE GENOMIC DNA]</scope>
    <source>
        <strain evidence="1 2">NBRC 106114</strain>
    </source>
</reference>